<sequence>MTTKAPATVRAALLSCLAYSSCSLTMVLANKALASSFDANFPILMVVFQCLVAVLLVETSRRHQWVENYALDMKLAMQWVPVNLFFCAMLFTSFMALKWMNVPMVTVFKNLTNVIIVWGDWHFYNQSVTLLILASLGVMVFGAALAGKDDMESNAWGYIWMSANCVTTASYILYMKYATRSIKLTRFGMVFYNNLLGFVLLAPVALAASEVTGALCALQSVDVGVPLTHSANEDLWFTGGKEIRLGEVIGAVARPDLWTLLGEVTGVIARPDLWASASLSGEVTGIIARPDLWTSASFMGLNLFAGAAGFCLNFASLWCVGATSATTYAIVGSVNKVPMMVLGWMLFKSPIVPMMVLGWMLFKSPITAQSALYMTISLTGGFMYSWAKVRQAPQAATERPRDAERHLAPIKEGNAKKAPDTDKEHPPPKVVHKPSVDKSRDLERAALLKEED</sequence>
<feature type="compositionally biased region" description="Basic and acidic residues" evidence="5">
    <location>
        <begin position="398"/>
        <end position="427"/>
    </location>
</feature>
<evidence type="ECO:0000256" key="2">
    <source>
        <dbReference type="ARBA" id="ARBA00022692"/>
    </source>
</evidence>
<keyword evidence="4 6" id="KW-0472">Membrane</keyword>
<dbReference type="GO" id="GO:0016020">
    <property type="term" value="C:membrane"/>
    <property type="evidence" value="ECO:0007669"/>
    <property type="project" value="UniProtKB-SubCell"/>
</dbReference>
<feature type="transmembrane region" description="Helical" evidence="6">
    <location>
        <begin position="158"/>
        <end position="177"/>
    </location>
</feature>
<keyword evidence="8" id="KW-1185">Reference proteome</keyword>
<reference evidence="7" key="1">
    <citation type="submission" date="2021-02" db="EMBL/GenBank/DDBJ databases">
        <title>First Annotated Genome of the Yellow-green Alga Tribonema minus.</title>
        <authorList>
            <person name="Mahan K.M."/>
        </authorList>
    </citation>
    <scope>NUCLEOTIDE SEQUENCE</scope>
    <source>
        <strain evidence="7">UTEX B ZZ1240</strain>
    </source>
</reference>
<evidence type="ECO:0008006" key="9">
    <source>
        <dbReference type="Google" id="ProtNLM"/>
    </source>
</evidence>
<feature type="transmembrane region" description="Helical" evidence="6">
    <location>
        <begin position="128"/>
        <end position="146"/>
    </location>
</feature>
<dbReference type="OrthoDB" id="417037at2759"/>
<organism evidence="7 8">
    <name type="scientific">Tribonema minus</name>
    <dbReference type="NCBI Taxonomy" id="303371"/>
    <lineage>
        <taxon>Eukaryota</taxon>
        <taxon>Sar</taxon>
        <taxon>Stramenopiles</taxon>
        <taxon>Ochrophyta</taxon>
        <taxon>PX clade</taxon>
        <taxon>Xanthophyceae</taxon>
        <taxon>Tribonematales</taxon>
        <taxon>Tribonemataceae</taxon>
        <taxon>Tribonema</taxon>
    </lineage>
</organism>
<evidence type="ECO:0000256" key="6">
    <source>
        <dbReference type="SAM" id="Phobius"/>
    </source>
</evidence>
<feature type="transmembrane region" description="Helical" evidence="6">
    <location>
        <begin position="102"/>
        <end position="121"/>
    </location>
</feature>
<name>A0A836C853_9STRA</name>
<feature type="region of interest" description="Disordered" evidence="5">
    <location>
        <begin position="395"/>
        <end position="441"/>
    </location>
</feature>
<proteinExistence type="predicted"/>
<feature type="transmembrane region" description="Helical" evidence="6">
    <location>
        <begin position="39"/>
        <end position="57"/>
    </location>
</feature>
<evidence type="ECO:0000256" key="1">
    <source>
        <dbReference type="ARBA" id="ARBA00004141"/>
    </source>
</evidence>
<keyword evidence="2 6" id="KW-0812">Transmembrane</keyword>
<feature type="transmembrane region" description="Helical" evidence="6">
    <location>
        <begin position="341"/>
        <end position="362"/>
    </location>
</feature>
<keyword evidence="3 6" id="KW-1133">Transmembrane helix</keyword>
<feature type="transmembrane region" description="Helical" evidence="6">
    <location>
        <begin position="303"/>
        <end position="329"/>
    </location>
</feature>
<feature type="transmembrane region" description="Helical" evidence="6">
    <location>
        <begin position="189"/>
        <end position="208"/>
    </location>
</feature>
<dbReference type="InterPro" id="IPR050186">
    <property type="entry name" value="TPT_transporter"/>
</dbReference>
<dbReference type="EMBL" id="JAFCMP010000555">
    <property type="protein sequence ID" value="KAG5175046.1"/>
    <property type="molecule type" value="Genomic_DNA"/>
</dbReference>
<evidence type="ECO:0000313" key="8">
    <source>
        <dbReference type="Proteomes" id="UP000664859"/>
    </source>
</evidence>
<evidence type="ECO:0000256" key="3">
    <source>
        <dbReference type="ARBA" id="ARBA00022989"/>
    </source>
</evidence>
<evidence type="ECO:0000256" key="4">
    <source>
        <dbReference type="ARBA" id="ARBA00023136"/>
    </source>
</evidence>
<evidence type="ECO:0000256" key="5">
    <source>
        <dbReference type="SAM" id="MobiDB-lite"/>
    </source>
</evidence>
<dbReference type="Proteomes" id="UP000664859">
    <property type="component" value="Unassembled WGS sequence"/>
</dbReference>
<feature type="transmembrane region" description="Helical" evidence="6">
    <location>
        <begin position="368"/>
        <end position="387"/>
    </location>
</feature>
<dbReference type="AlphaFoldDB" id="A0A836C853"/>
<comment type="caution">
    <text evidence="7">The sequence shown here is derived from an EMBL/GenBank/DDBJ whole genome shotgun (WGS) entry which is preliminary data.</text>
</comment>
<gene>
    <name evidence="7" type="ORF">JKP88DRAFT_351682</name>
</gene>
<evidence type="ECO:0000313" key="7">
    <source>
        <dbReference type="EMBL" id="KAG5175046.1"/>
    </source>
</evidence>
<feature type="transmembrane region" description="Helical" evidence="6">
    <location>
        <begin position="78"/>
        <end position="96"/>
    </location>
</feature>
<protein>
    <recommendedName>
        <fullName evidence="9">GDP-mannose transporter</fullName>
    </recommendedName>
</protein>
<dbReference type="PANTHER" id="PTHR11132">
    <property type="entry name" value="SOLUTE CARRIER FAMILY 35"/>
    <property type="match status" value="1"/>
</dbReference>
<comment type="subcellular location">
    <subcellularLocation>
        <location evidence="1">Membrane</location>
        <topology evidence="1">Multi-pass membrane protein</topology>
    </subcellularLocation>
</comment>
<accession>A0A836C853</accession>